<evidence type="ECO:0000259" key="1">
    <source>
        <dbReference type="Pfam" id="PF02589"/>
    </source>
</evidence>
<dbReference type="STRING" id="1079859.SAMN04515674_11617"/>
<dbReference type="InterPro" id="IPR037171">
    <property type="entry name" value="NagB/RpiA_transferase-like"/>
</dbReference>
<dbReference type="SUPFAM" id="SSF100950">
    <property type="entry name" value="NagB/RpiA/CoA transferase-like"/>
    <property type="match status" value="1"/>
</dbReference>
<name>A0A1I5XXA4_9BACT</name>
<accession>A0A1I5XXA4</accession>
<dbReference type="EMBL" id="FOXH01000016">
    <property type="protein sequence ID" value="SFQ36555.1"/>
    <property type="molecule type" value="Genomic_DNA"/>
</dbReference>
<protein>
    <submittedName>
        <fullName evidence="2">L-lactate dehydrogenase complex protein LldG</fullName>
    </submittedName>
</protein>
<evidence type="ECO:0000313" key="3">
    <source>
        <dbReference type="Proteomes" id="UP000199306"/>
    </source>
</evidence>
<sequence>MSRENILAGIKKNQPENRVLPVLTGLNQSTYNPLEQFKTVLQGIGGEAIEVGNYQEIKDIIAKNYQSSDRIITTLPDFGDIAENNWQTEDPHTLENVELCIIRAHFGVAENSALWVTEDILGLRVAPFICQNLAVIIPKNEIEPTMHEAYKRIAMAEYGFGTFIAGPSKTADIEQSLVLGAHGSKSMVVFLVG</sequence>
<proteinExistence type="predicted"/>
<dbReference type="Proteomes" id="UP000199306">
    <property type="component" value="Unassembled WGS sequence"/>
</dbReference>
<dbReference type="InterPro" id="IPR024185">
    <property type="entry name" value="FTHF_cligase-like_sf"/>
</dbReference>
<evidence type="ECO:0000313" key="2">
    <source>
        <dbReference type="EMBL" id="SFQ36555.1"/>
    </source>
</evidence>
<dbReference type="PANTHER" id="PTHR43682">
    <property type="entry name" value="LACTATE UTILIZATION PROTEIN C"/>
    <property type="match status" value="1"/>
</dbReference>
<dbReference type="PANTHER" id="PTHR43682:SF1">
    <property type="entry name" value="LACTATE UTILIZATION PROTEIN C"/>
    <property type="match status" value="1"/>
</dbReference>
<dbReference type="RefSeq" id="WP_092019152.1">
    <property type="nucleotide sequence ID" value="NZ_FOXH01000016.1"/>
</dbReference>
<feature type="domain" description="LUD" evidence="1">
    <location>
        <begin position="87"/>
        <end position="192"/>
    </location>
</feature>
<dbReference type="OrthoDB" id="9794157at2"/>
<organism evidence="2 3">
    <name type="scientific">Pseudarcicella hirudinis</name>
    <dbReference type="NCBI Taxonomy" id="1079859"/>
    <lineage>
        <taxon>Bacteria</taxon>
        <taxon>Pseudomonadati</taxon>
        <taxon>Bacteroidota</taxon>
        <taxon>Cytophagia</taxon>
        <taxon>Cytophagales</taxon>
        <taxon>Flectobacillaceae</taxon>
        <taxon>Pseudarcicella</taxon>
    </lineage>
</organism>
<reference evidence="2 3" key="1">
    <citation type="submission" date="2016-10" db="EMBL/GenBank/DDBJ databases">
        <authorList>
            <person name="de Groot N.N."/>
        </authorList>
    </citation>
    <scope>NUCLEOTIDE SEQUENCE [LARGE SCALE GENOMIC DNA]</scope>
    <source>
        <strain evidence="3">E92,LMG 26720,CCM 7988</strain>
    </source>
</reference>
<dbReference type="Pfam" id="PF02589">
    <property type="entry name" value="LUD_dom"/>
    <property type="match status" value="1"/>
</dbReference>
<dbReference type="AlphaFoldDB" id="A0A1I5XXA4"/>
<dbReference type="InterPro" id="IPR003741">
    <property type="entry name" value="LUD_dom"/>
</dbReference>
<gene>
    <name evidence="2" type="ORF">SAMN04515674_11617</name>
</gene>
<dbReference type="Gene3D" id="3.40.50.10420">
    <property type="entry name" value="NagB/RpiA/CoA transferase-like"/>
    <property type="match status" value="1"/>
</dbReference>
<keyword evidence="3" id="KW-1185">Reference proteome</keyword>